<proteinExistence type="predicted"/>
<name>A0A079YSM1_LIMRT</name>
<accession>A0A079YSM1</accession>
<organism evidence="1 2">
    <name type="scientific">Limosilactobacillus reuteri</name>
    <name type="common">Lactobacillus reuteri</name>
    <dbReference type="NCBI Taxonomy" id="1598"/>
    <lineage>
        <taxon>Bacteria</taxon>
        <taxon>Bacillati</taxon>
        <taxon>Bacillota</taxon>
        <taxon>Bacilli</taxon>
        <taxon>Lactobacillales</taxon>
        <taxon>Lactobacillaceae</taxon>
        <taxon>Limosilactobacillus</taxon>
    </lineage>
</organism>
<gene>
    <name evidence="1" type="ORF">BFD03_01865</name>
</gene>
<dbReference type="PATRIC" id="fig|1598.91.peg.252"/>
<reference evidence="1 2" key="1">
    <citation type="submission" date="2016-08" db="EMBL/GenBank/DDBJ databases">
        <title>Probiotic bacterium isolated from chicken gut.</title>
        <authorList>
            <person name="Levy J.L."/>
            <person name="Hassan H.M."/>
            <person name="Mendoza M.A."/>
        </authorList>
    </citation>
    <scope>NUCLEOTIDE SEQUENCE [LARGE SCALE GENOMIC DNA]</scope>
    <source>
        <strain evidence="1 2">P43</strain>
    </source>
</reference>
<comment type="caution">
    <text evidence="1">The sequence shown here is derived from an EMBL/GenBank/DDBJ whole genome shotgun (WGS) entry which is preliminary data.</text>
</comment>
<protein>
    <submittedName>
        <fullName evidence="1">Uncharacterized protein</fullName>
    </submittedName>
</protein>
<evidence type="ECO:0000313" key="1">
    <source>
        <dbReference type="EMBL" id="OCX49690.1"/>
    </source>
</evidence>
<sequence>MSELNQVIEKHVNTVVSEIKGACGYQLNDAQIDELRLTGRVEISLTELAPYFDSLNKFIKSHHINWILSLNTISSDFEIELKGCHLLF</sequence>
<dbReference type="RefSeq" id="WP_042746456.1">
    <property type="nucleotide sequence ID" value="NZ_CP136906.1"/>
</dbReference>
<dbReference type="Proteomes" id="UP000095141">
    <property type="component" value="Unassembled WGS sequence"/>
</dbReference>
<dbReference type="AlphaFoldDB" id="A0A079YSM1"/>
<dbReference type="EMBL" id="MCNS01000003">
    <property type="protein sequence ID" value="OCX49690.1"/>
    <property type="molecule type" value="Genomic_DNA"/>
</dbReference>
<evidence type="ECO:0000313" key="2">
    <source>
        <dbReference type="Proteomes" id="UP000095141"/>
    </source>
</evidence>